<feature type="region of interest" description="Disordered" evidence="2">
    <location>
        <begin position="486"/>
        <end position="514"/>
    </location>
</feature>
<dbReference type="InterPro" id="IPR054722">
    <property type="entry name" value="PolX-like_BBD"/>
</dbReference>
<keyword evidence="1" id="KW-0378">Hydrolase</keyword>
<protein>
    <recommendedName>
        <fullName evidence="3">Integrase catalytic domain-containing protein</fullName>
    </recommendedName>
</protein>
<feature type="region of interest" description="Disordered" evidence="2">
    <location>
        <begin position="1"/>
        <end position="44"/>
    </location>
</feature>
<dbReference type="Pfam" id="PF00665">
    <property type="entry name" value="rve"/>
    <property type="match status" value="1"/>
</dbReference>
<dbReference type="InterPro" id="IPR025724">
    <property type="entry name" value="GAG-pre-integrase_dom"/>
</dbReference>
<evidence type="ECO:0000256" key="2">
    <source>
        <dbReference type="SAM" id="MobiDB-lite"/>
    </source>
</evidence>
<dbReference type="GO" id="GO:0008233">
    <property type="term" value="F:peptidase activity"/>
    <property type="evidence" value="ECO:0007669"/>
    <property type="project" value="UniProtKB-KW"/>
</dbReference>
<reference evidence="4" key="1">
    <citation type="submission" date="2020-07" db="EMBL/GenBank/DDBJ databases">
        <authorList>
            <person name="Lin J."/>
        </authorList>
    </citation>
    <scope>NUCLEOTIDE SEQUENCE</scope>
</reference>
<feature type="compositionally biased region" description="Basic residues" evidence="2">
    <location>
        <begin position="1"/>
        <end position="10"/>
    </location>
</feature>
<keyword evidence="1" id="KW-0645">Protease</keyword>
<feature type="compositionally biased region" description="Basic and acidic residues" evidence="2">
    <location>
        <begin position="34"/>
        <end position="44"/>
    </location>
</feature>
<feature type="domain" description="Integrase catalytic" evidence="3">
    <location>
        <begin position="240"/>
        <end position="410"/>
    </location>
</feature>
<evidence type="ECO:0000313" key="4">
    <source>
        <dbReference type="EMBL" id="CAD1817510.1"/>
    </source>
</evidence>
<dbReference type="InterPro" id="IPR057670">
    <property type="entry name" value="SH3_retrovirus"/>
</dbReference>
<gene>
    <name evidence="4" type="ORF">CB5_LOCUS721</name>
</gene>
<dbReference type="PANTHER" id="PTHR42648">
    <property type="entry name" value="TRANSPOSASE, PUTATIVE-RELATED"/>
    <property type="match status" value="1"/>
</dbReference>
<dbReference type="InterPro" id="IPR012337">
    <property type="entry name" value="RNaseH-like_sf"/>
</dbReference>
<dbReference type="InterPro" id="IPR039537">
    <property type="entry name" value="Retrotran_Ty1/copia-like"/>
</dbReference>
<dbReference type="Gene3D" id="3.30.420.10">
    <property type="entry name" value="Ribonuclease H-like superfamily/Ribonuclease H"/>
    <property type="match status" value="1"/>
</dbReference>
<dbReference type="InterPro" id="IPR001584">
    <property type="entry name" value="Integrase_cat-core"/>
</dbReference>
<dbReference type="GO" id="GO:0003676">
    <property type="term" value="F:nucleic acid binding"/>
    <property type="evidence" value="ECO:0007669"/>
    <property type="project" value="InterPro"/>
</dbReference>
<evidence type="ECO:0000259" key="3">
    <source>
        <dbReference type="PROSITE" id="PS50994"/>
    </source>
</evidence>
<feature type="compositionally biased region" description="Polar residues" evidence="2">
    <location>
        <begin position="495"/>
        <end position="508"/>
    </location>
</feature>
<proteinExistence type="predicted"/>
<dbReference type="GO" id="GO:0015074">
    <property type="term" value="P:DNA integration"/>
    <property type="evidence" value="ECO:0007669"/>
    <property type="project" value="InterPro"/>
</dbReference>
<dbReference type="SUPFAM" id="SSF53098">
    <property type="entry name" value="Ribonuclease H-like"/>
    <property type="match status" value="1"/>
</dbReference>
<dbReference type="Pfam" id="PF13976">
    <property type="entry name" value="gag_pre-integrs"/>
    <property type="match status" value="1"/>
</dbReference>
<dbReference type="InterPro" id="IPR036397">
    <property type="entry name" value="RNaseH_sf"/>
</dbReference>
<dbReference type="EMBL" id="LR862129">
    <property type="protein sequence ID" value="CAD1817510.1"/>
    <property type="molecule type" value="Genomic_DNA"/>
</dbReference>
<name>A0A6V7NFY3_ANACO</name>
<feature type="region of interest" description="Disordered" evidence="2">
    <location>
        <begin position="530"/>
        <end position="553"/>
    </location>
</feature>
<sequence>MKKDCLKRKGSNGGRDNGESSSSKQNSESNNEAHQVEETTSRVIDDEVLMAGSSSVFHQNWILDSGATHHMCPHRSWFITYEECDGGTISMGNNSTSRTVGVGSVRLRMYDGMVRVLENVRHVPDLKKGLISPSELDNKGYKFTGQGGVIKVSKGALVVMKGIRVGNLYKLLGSTMTDETYAATENDDLPLRLWHRRLGHMSEKGMKVLVEKKLIPDITFSDSEFCEHCVYGKHHKRSFKAGSHTSKGILDYIHTDVWSSPTTSYGGANYYISFIDDFSRKVWVKFLKSKGEAFQAFKHFKAEIENLTGCRIKVLRSDNGLEYKSKEFELFCKENGISRHYTNPYDPQQNGVAERMNRTLMERARSMLSNAGLEHELWAKAVSMACYLVNRSPSMAINGKTSEEVWFGTPCDYSNLKIFGCHAYALVPSCQRTKLDPRSRKCIFVGYTKGVKGYRLWDPVAHKIITSCDVHFDESNVLKKGVEHESIEEEEIRNDTQNFELPSSTFSPNEDIESEDTPVEYGEIDDQIHENSNEGESSHECGEIDDLPRRSTRERHTPLHLKDFVDPSTFRALIDALKLFNWEIINPENNGFEREAVNSIAV</sequence>
<dbReference type="GO" id="GO:0006508">
    <property type="term" value="P:proteolysis"/>
    <property type="evidence" value="ECO:0007669"/>
    <property type="project" value="UniProtKB-KW"/>
</dbReference>
<feature type="compositionally biased region" description="Low complexity" evidence="2">
    <location>
        <begin position="19"/>
        <end position="32"/>
    </location>
</feature>
<accession>A0A6V7NFY3</accession>
<dbReference type="Pfam" id="PF25597">
    <property type="entry name" value="SH3_retrovirus"/>
    <property type="match status" value="1"/>
</dbReference>
<dbReference type="Pfam" id="PF22936">
    <property type="entry name" value="Pol_BBD"/>
    <property type="match status" value="1"/>
</dbReference>
<dbReference type="PANTHER" id="PTHR42648:SF28">
    <property type="entry name" value="TRANSPOSON-ENCODED PROTEIN WITH RIBONUCLEASE H-LIKE AND RETROVIRUS ZINC FINGER-LIKE DOMAINS"/>
    <property type="match status" value="1"/>
</dbReference>
<dbReference type="AlphaFoldDB" id="A0A6V7NFY3"/>
<evidence type="ECO:0000256" key="1">
    <source>
        <dbReference type="ARBA" id="ARBA00022670"/>
    </source>
</evidence>
<dbReference type="PROSITE" id="PS50994">
    <property type="entry name" value="INTEGRASE"/>
    <property type="match status" value="1"/>
</dbReference>
<organism evidence="4">
    <name type="scientific">Ananas comosus var. bracteatus</name>
    <name type="common">red pineapple</name>
    <dbReference type="NCBI Taxonomy" id="296719"/>
    <lineage>
        <taxon>Eukaryota</taxon>
        <taxon>Viridiplantae</taxon>
        <taxon>Streptophyta</taxon>
        <taxon>Embryophyta</taxon>
        <taxon>Tracheophyta</taxon>
        <taxon>Spermatophyta</taxon>
        <taxon>Magnoliopsida</taxon>
        <taxon>Liliopsida</taxon>
        <taxon>Poales</taxon>
        <taxon>Bromeliaceae</taxon>
        <taxon>Bromelioideae</taxon>
        <taxon>Ananas</taxon>
    </lineage>
</organism>